<dbReference type="InterPro" id="IPR027417">
    <property type="entry name" value="P-loop_NTPase"/>
</dbReference>
<dbReference type="Proteomes" id="UP001305521">
    <property type="component" value="Chromosome"/>
</dbReference>
<evidence type="ECO:0000259" key="3">
    <source>
        <dbReference type="PROSITE" id="PS50234"/>
    </source>
</evidence>
<feature type="domain" description="VWFA" evidence="3">
    <location>
        <begin position="362"/>
        <end position="502"/>
    </location>
</feature>
<dbReference type="GO" id="GO:0016851">
    <property type="term" value="F:magnesium chelatase activity"/>
    <property type="evidence" value="ECO:0007669"/>
    <property type="project" value="UniProtKB-EC"/>
</dbReference>
<reference evidence="4 5" key="1">
    <citation type="submission" date="2023-11" db="EMBL/GenBank/DDBJ databases">
        <title>Arctic aerobic anoxygenic photoheterotroph Sediminicoccus rosea KRV36 adapts its photosynthesis to long days of polar summer.</title>
        <authorList>
            <person name="Tomasch J."/>
            <person name="Kopejtka K."/>
            <person name="Bily T."/>
            <person name="Gardiner A.T."/>
            <person name="Gardian Z."/>
            <person name="Shivaramu S."/>
            <person name="Koblizek M."/>
            <person name="Engelhardt F."/>
            <person name="Kaftan D."/>
        </authorList>
    </citation>
    <scope>NUCLEOTIDE SEQUENCE [LARGE SCALE GENOMIC DNA]</scope>
    <source>
        <strain evidence="4 5">R-30</strain>
    </source>
</reference>
<organism evidence="4 5">
    <name type="scientific">Sediminicoccus rosea</name>
    <dbReference type="NCBI Taxonomy" id="1225128"/>
    <lineage>
        <taxon>Bacteria</taxon>
        <taxon>Pseudomonadati</taxon>
        <taxon>Pseudomonadota</taxon>
        <taxon>Alphaproteobacteria</taxon>
        <taxon>Acetobacterales</taxon>
        <taxon>Roseomonadaceae</taxon>
        <taxon>Sediminicoccus</taxon>
    </lineage>
</organism>
<dbReference type="EC" id="6.6.1.1" evidence="4"/>
<evidence type="ECO:0000313" key="4">
    <source>
        <dbReference type="EMBL" id="WPB87617.1"/>
    </source>
</evidence>
<dbReference type="PROSITE" id="PS50234">
    <property type="entry name" value="VWFA"/>
    <property type="match status" value="1"/>
</dbReference>
<dbReference type="Pfam" id="PF13519">
    <property type="entry name" value="VWA_2"/>
    <property type="match status" value="1"/>
</dbReference>
<keyword evidence="5" id="KW-1185">Reference proteome</keyword>
<feature type="compositionally biased region" description="Basic and acidic residues" evidence="2">
    <location>
        <begin position="246"/>
        <end position="256"/>
    </location>
</feature>
<evidence type="ECO:0000256" key="1">
    <source>
        <dbReference type="ARBA" id="ARBA00005799"/>
    </source>
</evidence>
<accession>A0ABZ0PPN6</accession>
<dbReference type="CDD" id="cd01451">
    <property type="entry name" value="vWA_Magnesium_chelatase"/>
    <property type="match status" value="1"/>
</dbReference>
<protein>
    <submittedName>
        <fullName evidence="4">Magnesium chelatase subunit D</fullName>
        <ecNumber evidence="4">6.6.1.1</ecNumber>
    </submittedName>
</protein>
<dbReference type="RefSeq" id="WP_318651569.1">
    <property type="nucleotide sequence ID" value="NZ_CP137852.1"/>
</dbReference>
<dbReference type="PANTHER" id="PTHR43473">
    <property type="entry name" value="MAGNESIUM-CHELATASE SUBUNIT CHLD, CHLOROPLASTIC"/>
    <property type="match status" value="1"/>
</dbReference>
<dbReference type="InterPro" id="IPR041628">
    <property type="entry name" value="ChlI/MoxR_AAA_lid"/>
</dbReference>
<proteinExistence type="inferred from homology"/>
<comment type="similarity">
    <text evidence="1">Belongs to the Mg-chelatase subunits D/I family.</text>
</comment>
<dbReference type="Gene3D" id="1.10.8.80">
    <property type="entry name" value="Magnesium chelatase subunit I, C-Terminal domain"/>
    <property type="match status" value="1"/>
</dbReference>
<evidence type="ECO:0000256" key="2">
    <source>
        <dbReference type="SAM" id="MobiDB-lite"/>
    </source>
</evidence>
<dbReference type="SUPFAM" id="SSF53300">
    <property type="entry name" value="vWA-like"/>
    <property type="match status" value="1"/>
</dbReference>
<dbReference type="Pfam" id="PF17863">
    <property type="entry name" value="AAA_lid_2"/>
    <property type="match status" value="1"/>
</dbReference>
<dbReference type="SMART" id="SM00327">
    <property type="entry name" value="VWA"/>
    <property type="match status" value="1"/>
</dbReference>
<dbReference type="NCBIfam" id="NF009943">
    <property type="entry name" value="PRK13406.1"/>
    <property type="match status" value="1"/>
</dbReference>
<evidence type="ECO:0000313" key="5">
    <source>
        <dbReference type="Proteomes" id="UP001305521"/>
    </source>
</evidence>
<name>A0ABZ0PPN6_9PROT</name>
<dbReference type="InterPro" id="IPR002035">
    <property type="entry name" value="VWF_A"/>
</dbReference>
<dbReference type="InterPro" id="IPR036465">
    <property type="entry name" value="vWFA_dom_sf"/>
</dbReference>
<dbReference type="InterPro" id="IPR041702">
    <property type="entry name" value="BchD/ChlD_VWA"/>
</dbReference>
<gene>
    <name evidence="4" type="ORF">R9Z33_12215</name>
</gene>
<keyword evidence="4" id="KW-0436">Ligase</keyword>
<feature type="compositionally biased region" description="Pro residues" evidence="2">
    <location>
        <begin position="227"/>
        <end position="245"/>
    </location>
</feature>
<dbReference type="EMBL" id="CP137852">
    <property type="protein sequence ID" value="WPB87617.1"/>
    <property type="molecule type" value="Genomic_DNA"/>
</dbReference>
<dbReference type="SUPFAM" id="SSF52540">
    <property type="entry name" value="P-loop containing nucleoside triphosphate hydrolases"/>
    <property type="match status" value="1"/>
</dbReference>
<dbReference type="Gene3D" id="3.40.50.410">
    <property type="entry name" value="von Willebrand factor, type A domain"/>
    <property type="match status" value="1"/>
</dbReference>
<dbReference type="PANTHER" id="PTHR43473:SF2">
    <property type="entry name" value="MAGNESIUM-CHELATASE SUBUNIT CHLD, CHLOROPLASTIC"/>
    <property type="match status" value="1"/>
</dbReference>
<feature type="region of interest" description="Disordered" evidence="2">
    <location>
        <begin position="225"/>
        <end position="256"/>
    </location>
</feature>
<sequence>MAACLLAVDPVGLGGAVLRCRPGLERDRWLSQLRALLPGDMPQRRLPPNIGDDALLGGLDLTATLARGRPVQAMGLLEATRAGLLVMPMAERLSRAIVARLTAGQEAHGYAMVALDEGQEDEAPPPALADRLAFQPDLSEAPAACPFTGGQVAAARDRLPRVVSDDALIEAILATAMACGITSLRAPALALRAARASAALHGRTAPDAEDAARAVRLVLGPRALMLPAPPEEAPPPEQPPEPPPESESKAEPRNSDAMEDVVLDAKHAVLPAQLLATLAAAGLRARVATAGKQGSERISLKRGRPIGTRPGEPRNGARIALLETLRAAVPWQKLRPRPAHAAIAVRREDFRIRRFREHSESTAIFVVDASGSAALHRLAEAKGAVELLLAECYSRRDRVAVIAFRGKAAELLLPPTQSLVRAKRALAGLPGGGASPLASGMDAALALARLERRAGRTPLIVVLTDGRANMARDGRTGRPIAEEDALAVAKLLQAEAHSILVVDTAPRPQPFSVTLAAACGGRCLPLPQAGAQALAGTVRLGMQAA</sequence>